<comment type="similarity">
    <text evidence="2">Belongs to the 2H phosphoesterase superfamily. ThpR family.</text>
</comment>
<feature type="region of interest" description="Disordered" evidence="3">
    <location>
        <begin position="223"/>
        <end position="244"/>
    </location>
</feature>
<dbReference type="Proteomes" id="UP000483286">
    <property type="component" value="Unassembled WGS sequence"/>
</dbReference>
<comment type="caution">
    <text evidence="4">The sequence shown here is derived from an EMBL/GenBank/DDBJ whole genome shotgun (WGS) entry which is preliminary data.</text>
</comment>
<dbReference type="GO" id="GO:0004113">
    <property type="term" value="F:2',3'-cyclic-nucleotide 3'-phosphodiesterase activity"/>
    <property type="evidence" value="ECO:0007669"/>
    <property type="project" value="InterPro"/>
</dbReference>
<dbReference type="AlphaFoldDB" id="A0A7C9LKM1"/>
<evidence type="ECO:0000256" key="1">
    <source>
        <dbReference type="ARBA" id="ARBA00022801"/>
    </source>
</evidence>
<feature type="active site" description="Proton donor" evidence="2">
    <location>
        <position position="91"/>
    </location>
</feature>
<feature type="compositionally biased region" description="Basic residues" evidence="3">
    <location>
        <begin position="1"/>
        <end position="10"/>
    </location>
</feature>
<evidence type="ECO:0000256" key="3">
    <source>
        <dbReference type="SAM" id="MobiDB-lite"/>
    </source>
</evidence>
<protein>
    <recommendedName>
        <fullName evidence="2">RNA 2',3'-cyclic phosphodiesterase</fullName>
        <shortName evidence="2">RNA 2',3'-CPDase</shortName>
        <ecNumber evidence="2">3.1.4.58</ecNumber>
    </recommendedName>
</protein>
<dbReference type="GO" id="GO:0008664">
    <property type="term" value="F:RNA 2',3'-cyclic 3'-phosphodiesterase activity"/>
    <property type="evidence" value="ECO:0007669"/>
    <property type="project" value="UniProtKB-EC"/>
</dbReference>
<dbReference type="PANTHER" id="PTHR35561:SF1">
    <property type="entry name" value="RNA 2',3'-CYCLIC PHOSPHODIESTERASE"/>
    <property type="match status" value="1"/>
</dbReference>
<comment type="function">
    <text evidence="2">Hydrolyzes RNA 2',3'-cyclic phosphodiester to an RNA 2'-phosphomonoester.</text>
</comment>
<gene>
    <name evidence="4" type="primary">thpR</name>
    <name evidence="4" type="ORF">GO986_03965</name>
</gene>
<evidence type="ECO:0000313" key="5">
    <source>
        <dbReference type="Proteomes" id="UP000483286"/>
    </source>
</evidence>
<feature type="short sequence motif" description="HXTX 1" evidence="2">
    <location>
        <begin position="91"/>
        <end position="94"/>
    </location>
</feature>
<feature type="short sequence motif" description="HXTX 2" evidence="2">
    <location>
        <begin position="176"/>
        <end position="179"/>
    </location>
</feature>
<dbReference type="InterPro" id="IPR009097">
    <property type="entry name" value="Cyclic_Pdiesterase"/>
</dbReference>
<evidence type="ECO:0000256" key="2">
    <source>
        <dbReference type="HAMAP-Rule" id="MF_01940"/>
    </source>
</evidence>
<dbReference type="NCBIfam" id="TIGR02258">
    <property type="entry name" value="2_5_ligase"/>
    <property type="match status" value="1"/>
</dbReference>
<name>A0A7C9LKM1_9DEIO</name>
<organism evidence="4 5">
    <name type="scientific">Deinococcus arboris</name>
    <dbReference type="NCBI Taxonomy" id="2682977"/>
    <lineage>
        <taxon>Bacteria</taxon>
        <taxon>Thermotogati</taxon>
        <taxon>Deinococcota</taxon>
        <taxon>Deinococci</taxon>
        <taxon>Deinococcales</taxon>
        <taxon>Deinococcaceae</taxon>
        <taxon>Deinococcus</taxon>
    </lineage>
</organism>
<dbReference type="SUPFAM" id="SSF55144">
    <property type="entry name" value="LigT-like"/>
    <property type="match status" value="1"/>
</dbReference>
<evidence type="ECO:0000313" key="4">
    <source>
        <dbReference type="EMBL" id="MVN85917.1"/>
    </source>
</evidence>
<keyword evidence="1 2" id="KW-0378">Hydrolase</keyword>
<dbReference type="EMBL" id="WQLB01000003">
    <property type="protein sequence ID" value="MVN85917.1"/>
    <property type="molecule type" value="Genomic_DNA"/>
</dbReference>
<sequence length="244" mass="26519">MAGVKLKKTSARPPQAPAPKGAAPRTAARPKSEAARPQAVLTPTPNAEPHVPGTQRLFYAFKVPANLVGPLREGQRKLRGNWRIVQGDQLHVTLAYLPAVPPDRVDDLKRLGTRLMQDLAPLTLHLRGTGYFPNEGSPRVWFVKVEGEGLAELAAALRDGIHALGLATDDLPFKAHVTLARKKGPAPRVPPLVFTQQWPATSVTLQRSILRKTGPIYETVSSFRLRGETPPPPEPALTPVQETP</sequence>
<accession>A0A7C9LKM1</accession>
<dbReference type="PANTHER" id="PTHR35561">
    <property type="entry name" value="RNA 2',3'-CYCLIC PHOSPHODIESTERASE"/>
    <property type="match status" value="1"/>
</dbReference>
<feature type="active site" description="Proton acceptor" evidence="2">
    <location>
        <position position="176"/>
    </location>
</feature>
<dbReference type="EC" id="3.1.4.58" evidence="2"/>
<feature type="region of interest" description="Disordered" evidence="3">
    <location>
        <begin position="1"/>
        <end position="49"/>
    </location>
</feature>
<dbReference type="HAMAP" id="MF_01940">
    <property type="entry name" value="RNA_CPDase"/>
    <property type="match status" value="1"/>
</dbReference>
<dbReference type="Gene3D" id="3.90.1140.10">
    <property type="entry name" value="Cyclic phosphodiesterase"/>
    <property type="match status" value="1"/>
</dbReference>
<keyword evidence="5" id="KW-1185">Reference proteome</keyword>
<proteinExistence type="inferred from homology"/>
<dbReference type="InterPro" id="IPR004175">
    <property type="entry name" value="RNA_CPDase"/>
</dbReference>
<comment type="catalytic activity">
    <reaction evidence="2">
        <text>a 3'-end 2',3'-cyclophospho-ribonucleotide-RNA + H2O = a 3'-end 2'-phospho-ribonucleotide-RNA + H(+)</text>
        <dbReference type="Rhea" id="RHEA:11828"/>
        <dbReference type="Rhea" id="RHEA-COMP:10464"/>
        <dbReference type="Rhea" id="RHEA-COMP:17353"/>
        <dbReference type="ChEBI" id="CHEBI:15377"/>
        <dbReference type="ChEBI" id="CHEBI:15378"/>
        <dbReference type="ChEBI" id="CHEBI:83064"/>
        <dbReference type="ChEBI" id="CHEBI:173113"/>
        <dbReference type="EC" id="3.1.4.58"/>
    </reaction>
</comment>
<dbReference type="Pfam" id="PF13563">
    <property type="entry name" value="2_5_RNA_ligase2"/>
    <property type="match status" value="1"/>
</dbReference>
<reference evidence="4 5" key="1">
    <citation type="submission" date="2019-12" db="EMBL/GenBank/DDBJ databases">
        <title>Deinococcus sp. HMF7620 Genome sequencing and assembly.</title>
        <authorList>
            <person name="Kang H."/>
            <person name="Kim H."/>
            <person name="Joh K."/>
        </authorList>
    </citation>
    <scope>NUCLEOTIDE SEQUENCE [LARGE SCALE GENOMIC DNA]</scope>
    <source>
        <strain evidence="4 5">HMF7620</strain>
    </source>
</reference>